<dbReference type="Pfam" id="PF07963">
    <property type="entry name" value="N_methyl"/>
    <property type="match status" value="1"/>
</dbReference>
<dbReference type="GO" id="GO:0015628">
    <property type="term" value="P:protein secretion by the type II secretion system"/>
    <property type="evidence" value="ECO:0007669"/>
    <property type="project" value="InterPro"/>
</dbReference>
<evidence type="ECO:0000259" key="12">
    <source>
        <dbReference type="Pfam" id="PF12019"/>
    </source>
</evidence>
<accession>A0A2N8L2W3</accession>
<keyword evidence="4" id="KW-0488">Methylation</keyword>
<proteinExistence type="inferred from homology"/>
<keyword evidence="5" id="KW-0997">Cell inner membrane</keyword>
<feature type="transmembrane region" description="Helical" evidence="11">
    <location>
        <begin position="20"/>
        <end position="41"/>
    </location>
</feature>
<feature type="domain" description="General secretion pathway GspH" evidence="12">
    <location>
        <begin position="54"/>
        <end position="193"/>
    </location>
</feature>
<evidence type="ECO:0000256" key="7">
    <source>
        <dbReference type="ARBA" id="ARBA00022989"/>
    </source>
</evidence>
<evidence type="ECO:0000256" key="9">
    <source>
        <dbReference type="ARBA" id="ARBA00025772"/>
    </source>
</evidence>
<organism evidence="13 14">
    <name type="scientific">Kinneretia aquatilis</name>
    <dbReference type="NCBI Taxonomy" id="2070761"/>
    <lineage>
        <taxon>Bacteria</taxon>
        <taxon>Pseudomonadati</taxon>
        <taxon>Pseudomonadota</taxon>
        <taxon>Betaproteobacteria</taxon>
        <taxon>Burkholderiales</taxon>
        <taxon>Sphaerotilaceae</taxon>
        <taxon>Roseateles</taxon>
    </lineage>
</organism>
<evidence type="ECO:0000256" key="1">
    <source>
        <dbReference type="ARBA" id="ARBA00004377"/>
    </source>
</evidence>
<evidence type="ECO:0000313" key="14">
    <source>
        <dbReference type="Proteomes" id="UP000235916"/>
    </source>
</evidence>
<protein>
    <recommendedName>
        <fullName evidence="2">Type II secretion system protein H</fullName>
    </recommendedName>
    <alternativeName>
        <fullName evidence="10">General secretion pathway protein H</fullName>
    </alternativeName>
</protein>
<dbReference type="GO" id="GO:0005886">
    <property type="term" value="C:plasma membrane"/>
    <property type="evidence" value="ECO:0007669"/>
    <property type="project" value="UniProtKB-SubCell"/>
</dbReference>
<comment type="caution">
    <text evidence="13">The sequence shown here is derived from an EMBL/GenBank/DDBJ whole genome shotgun (WGS) entry which is preliminary data.</text>
</comment>
<gene>
    <name evidence="13" type="ORF">C1O66_01185</name>
</gene>
<dbReference type="RefSeq" id="WP_102766177.1">
    <property type="nucleotide sequence ID" value="NZ_POSP01000001.1"/>
</dbReference>
<evidence type="ECO:0000256" key="2">
    <source>
        <dbReference type="ARBA" id="ARBA00021549"/>
    </source>
</evidence>
<dbReference type="EMBL" id="POSP01000001">
    <property type="protein sequence ID" value="PND40042.1"/>
    <property type="molecule type" value="Genomic_DNA"/>
</dbReference>
<comment type="subcellular location">
    <subcellularLocation>
        <location evidence="1">Cell inner membrane</location>
        <topology evidence="1">Single-pass membrane protein</topology>
    </subcellularLocation>
</comment>
<dbReference type="SUPFAM" id="SSF54523">
    <property type="entry name" value="Pili subunits"/>
    <property type="match status" value="1"/>
</dbReference>
<dbReference type="GO" id="GO:0015627">
    <property type="term" value="C:type II protein secretion system complex"/>
    <property type="evidence" value="ECO:0007669"/>
    <property type="project" value="InterPro"/>
</dbReference>
<evidence type="ECO:0000256" key="11">
    <source>
        <dbReference type="SAM" id="Phobius"/>
    </source>
</evidence>
<dbReference type="AlphaFoldDB" id="A0A2N8L2W3"/>
<comment type="similarity">
    <text evidence="9">Belongs to the GSP H family.</text>
</comment>
<dbReference type="Gene3D" id="3.55.40.10">
    <property type="entry name" value="minor pseudopilin epsh domain"/>
    <property type="match status" value="1"/>
</dbReference>
<keyword evidence="14" id="KW-1185">Reference proteome</keyword>
<dbReference type="InterPro" id="IPR012902">
    <property type="entry name" value="N_methyl_site"/>
</dbReference>
<keyword evidence="3" id="KW-1003">Cell membrane</keyword>
<reference evidence="13 14" key="1">
    <citation type="submission" date="2018-01" db="EMBL/GenBank/DDBJ databases">
        <title>Draft genome sequence of Paucibacter aquatile CR182 isolated from freshwater of the Nakdong River.</title>
        <authorList>
            <person name="Choi A."/>
            <person name="Chung E.J."/>
        </authorList>
    </citation>
    <scope>NUCLEOTIDE SEQUENCE [LARGE SCALE GENOMIC DNA]</scope>
    <source>
        <strain evidence="13 14">CR182</strain>
    </source>
</reference>
<dbReference type="Pfam" id="PF12019">
    <property type="entry name" value="GspH"/>
    <property type="match status" value="1"/>
</dbReference>
<evidence type="ECO:0000256" key="8">
    <source>
        <dbReference type="ARBA" id="ARBA00023136"/>
    </source>
</evidence>
<evidence type="ECO:0000256" key="4">
    <source>
        <dbReference type="ARBA" id="ARBA00022481"/>
    </source>
</evidence>
<evidence type="ECO:0000256" key="6">
    <source>
        <dbReference type="ARBA" id="ARBA00022692"/>
    </source>
</evidence>
<dbReference type="PROSITE" id="PS00409">
    <property type="entry name" value="PROKAR_NTER_METHYL"/>
    <property type="match status" value="1"/>
</dbReference>
<dbReference type="OrthoDB" id="5956286at2"/>
<evidence type="ECO:0000256" key="10">
    <source>
        <dbReference type="ARBA" id="ARBA00030775"/>
    </source>
</evidence>
<sequence>MLTKPSALGDRASLQAGVTLIELIVSLVLVGIFLAMAAPSFSTWLQNSRIRNTATSLSTGIQLAKAEAVARNTAVRFQLTTSLTNTCALSTSGTNWVINVIGANTAADSVANRCASAPSDTVQPRILHTKPSNDGNGTVQIAANASSVTFNSLGKPTPTPNAAIVLDVSNSAAGSCGTDGDAVCLRIVITPSGQVRMCNPSLPSGDVQAC</sequence>
<evidence type="ECO:0000256" key="5">
    <source>
        <dbReference type="ARBA" id="ARBA00022519"/>
    </source>
</evidence>
<evidence type="ECO:0000313" key="13">
    <source>
        <dbReference type="EMBL" id="PND40042.1"/>
    </source>
</evidence>
<dbReference type="Proteomes" id="UP000235916">
    <property type="component" value="Unassembled WGS sequence"/>
</dbReference>
<keyword evidence="7 11" id="KW-1133">Transmembrane helix</keyword>
<name>A0A2N8L2W3_9BURK</name>
<dbReference type="InterPro" id="IPR022346">
    <property type="entry name" value="T2SS_GspH"/>
</dbReference>
<dbReference type="NCBIfam" id="TIGR02532">
    <property type="entry name" value="IV_pilin_GFxxxE"/>
    <property type="match status" value="1"/>
</dbReference>
<dbReference type="InterPro" id="IPR045584">
    <property type="entry name" value="Pilin-like"/>
</dbReference>
<keyword evidence="6 11" id="KW-0812">Transmembrane</keyword>
<evidence type="ECO:0000256" key="3">
    <source>
        <dbReference type="ARBA" id="ARBA00022475"/>
    </source>
</evidence>
<keyword evidence="8 11" id="KW-0472">Membrane</keyword>